<dbReference type="PIRSF" id="PIRSF006230">
    <property type="entry name" value="MG442"/>
    <property type="match status" value="1"/>
</dbReference>
<keyword evidence="8 11" id="KW-0342">GTP-binding</keyword>
<dbReference type="GO" id="GO:0003924">
    <property type="term" value="F:GTPase activity"/>
    <property type="evidence" value="ECO:0007669"/>
    <property type="project" value="TreeGrafter"/>
</dbReference>
<evidence type="ECO:0000256" key="6">
    <source>
        <dbReference type="ARBA" id="ARBA00022801"/>
    </source>
</evidence>
<feature type="binding site" evidence="12">
    <location>
        <begin position="130"/>
        <end position="135"/>
    </location>
    <ligand>
        <name>GTP</name>
        <dbReference type="ChEBI" id="CHEBI:37565"/>
    </ligand>
</feature>
<proteinExistence type="inferred from homology"/>
<evidence type="ECO:0000256" key="9">
    <source>
        <dbReference type="ARBA" id="ARBA00025021"/>
    </source>
</evidence>
<evidence type="ECO:0000256" key="5">
    <source>
        <dbReference type="ARBA" id="ARBA00022741"/>
    </source>
</evidence>
<keyword evidence="15" id="KW-1185">Reference proteome</keyword>
<dbReference type="GO" id="GO:0005525">
    <property type="term" value="F:GTP binding"/>
    <property type="evidence" value="ECO:0007669"/>
    <property type="project" value="UniProtKB-KW"/>
</dbReference>
<evidence type="ECO:0000256" key="1">
    <source>
        <dbReference type="ARBA" id="ARBA00004496"/>
    </source>
</evidence>
<comment type="subcellular location">
    <subcellularLocation>
        <location evidence="1 11">Cytoplasm</location>
    </subcellularLocation>
</comment>
<dbReference type="GO" id="GO:0042254">
    <property type="term" value="P:ribosome biogenesis"/>
    <property type="evidence" value="ECO:0007669"/>
    <property type="project" value="UniProtKB-KW"/>
</dbReference>
<dbReference type="AlphaFoldDB" id="A0A2I0QW88"/>
<dbReference type="NCBIfam" id="TIGR03596">
    <property type="entry name" value="GTPase_YlqF"/>
    <property type="match status" value="1"/>
</dbReference>
<evidence type="ECO:0000256" key="11">
    <source>
        <dbReference type="PIRNR" id="PIRNR006230"/>
    </source>
</evidence>
<organism evidence="14 15">
    <name type="scientific">Halalkalibacillus sediminis</name>
    <dbReference type="NCBI Taxonomy" id="2018042"/>
    <lineage>
        <taxon>Bacteria</taxon>
        <taxon>Bacillati</taxon>
        <taxon>Bacillota</taxon>
        <taxon>Bacilli</taxon>
        <taxon>Bacillales</taxon>
        <taxon>Bacillaceae</taxon>
        <taxon>Halalkalibacillus</taxon>
    </lineage>
</organism>
<reference evidence="14 15" key="1">
    <citation type="submission" date="2017-06" db="EMBL/GenBank/DDBJ databases">
        <title>the draft geome sequence of Illustriluteabacillus marina B3227.</title>
        <authorList>
            <person name="He R.-H."/>
            <person name="Du Z.-J."/>
        </authorList>
    </citation>
    <scope>NUCLEOTIDE SEQUENCE [LARGE SCALE GENOMIC DNA]</scope>
    <source>
        <strain evidence="14 15">B3227</strain>
    </source>
</reference>
<dbReference type="OrthoDB" id="9779790at2"/>
<dbReference type="RefSeq" id="WP_101330346.1">
    <property type="nucleotide sequence ID" value="NZ_PJNH01000001.1"/>
</dbReference>
<comment type="function">
    <text evidence="11">Required for a late step of 50S ribosomal subunit assembly. Has GTPase activity.</text>
</comment>
<dbReference type="GO" id="GO:0006412">
    <property type="term" value="P:translation"/>
    <property type="evidence" value="ECO:0007669"/>
    <property type="project" value="TreeGrafter"/>
</dbReference>
<dbReference type="Gene3D" id="3.40.50.300">
    <property type="entry name" value="P-loop containing nucleotide triphosphate hydrolases"/>
    <property type="match status" value="1"/>
</dbReference>
<comment type="function">
    <text evidence="9">Essential protein that is required for a late step of 50S ribosomal subunit assembly. Has GTPase activity that is stimulated by interaction with the immature 50S ribosome subunit. Binds to the 23S rRNA. Required for the association of ribosomal proteins rplP and rpmA with the large subunit.</text>
</comment>
<dbReference type="InterPro" id="IPR023179">
    <property type="entry name" value="GTP-bd_ortho_bundle_sf"/>
</dbReference>
<comment type="caution">
    <text evidence="14">The sequence shown here is derived from an EMBL/GenBank/DDBJ whole genome shotgun (WGS) entry which is preliminary data.</text>
</comment>
<dbReference type="FunFam" id="1.10.1580.10:FF:000003">
    <property type="entry name" value="Ribosome biogenesis GTPase A"/>
    <property type="match status" value="1"/>
</dbReference>
<comment type="similarity">
    <text evidence="11">Belongs to the TRAFAC class YlqF/YawG GTPase family. MTG1 subfamily.</text>
</comment>
<dbReference type="GO" id="GO:0003723">
    <property type="term" value="F:RNA binding"/>
    <property type="evidence" value="ECO:0007669"/>
    <property type="project" value="UniProtKB-KW"/>
</dbReference>
<dbReference type="Proteomes" id="UP000243524">
    <property type="component" value="Unassembled WGS sequence"/>
</dbReference>
<protein>
    <recommendedName>
        <fullName evidence="2 11">Ribosome biogenesis GTPase A</fullName>
    </recommendedName>
</protein>
<keyword evidence="6" id="KW-0378">Hydrolase</keyword>
<accession>A0A2I0QW88</accession>
<dbReference type="InterPro" id="IPR027417">
    <property type="entry name" value="P-loop_NTPase"/>
</dbReference>
<evidence type="ECO:0000256" key="12">
    <source>
        <dbReference type="PIRSR" id="PIRSR006230-1"/>
    </source>
</evidence>
<dbReference type="CDD" id="cd01856">
    <property type="entry name" value="YlqF"/>
    <property type="match status" value="1"/>
</dbReference>
<keyword evidence="3 11" id="KW-0963">Cytoplasm</keyword>
<dbReference type="Pfam" id="PF01926">
    <property type="entry name" value="MMR_HSR1"/>
    <property type="match status" value="1"/>
</dbReference>
<dbReference type="PANTHER" id="PTHR45782:SF4">
    <property type="entry name" value="MITOCHONDRIAL RIBOSOME-ASSOCIATED GTPASE 1"/>
    <property type="match status" value="1"/>
</dbReference>
<gene>
    <name evidence="14" type="primary">ylqF</name>
    <name evidence="14" type="ORF">CEY16_02275</name>
</gene>
<evidence type="ECO:0000259" key="13">
    <source>
        <dbReference type="Pfam" id="PF01926"/>
    </source>
</evidence>
<dbReference type="EMBL" id="PJNH01000001">
    <property type="protein sequence ID" value="PKR78603.1"/>
    <property type="molecule type" value="Genomic_DNA"/>
</dbReference>
<comment type="subunit">
    <text evidence="10">Interacts with ctc. Interacts with the immature 50S ribosome subunit. 2 molecules of rbgA bind to one 50S subunit.</text>
</comment>
<dbReference type="FunFam" id="3.40.50.300:FF:000590">
    <property type="entry name" value="Ribosome biogenesis GTPase A"/>
    <property type="match status" value="1"/>
</dbReference>
<feature type="binding site" evidence="12">
    <location>
        <position position="174"/>
    </location>
    <ligand>
        <name>GTP</name>
        <dbReference type="ChEBI" id="CHEBI:37565"/>
    </ligand>
</feature>
<evidence type="ECO:0000256" key="4">
    <source>
        <dbReference type="ARBA" id="ARBA00022517"/>
    </source>
</evidence>
<dbReference type="InterPro" id="IPR006073">
    <property type="entry name" value="GTP-bd"/>
</dbReference>
<dbReference type="InterPro" id="IPR019991">
    <property type="entry name" value="GTP-bd_ribosome_bgen"/>
</dbReference>
<evidence type="ECO:0000256" key="10">
    <source>
        <dbReference type="ARBA" id="ARBA00025856"/>
    </source>
</evidence>
<keyword evidence="7" id="KW-0694">RNA-binding</keyword>
<evidence type="ECO:0000313" key="15">
    <source>
        <dbReference type="Proteomes" id="UP000243524"/>
    </source>
</evidence>
<dbReference type="Gene3D" id="1.10.1580.10">
    <property type="match status" value="1"/>
</dbReference>
<name>A0A2I0QW88_9BACI</name>
<evidence type="ECO:0000256" key="3">
    <source>
        <dbReference type="ARBA" id="ARBA00022490"/>
    </source>
</evidence>
<keyword evidence="5 11" id="KW-0547">Nucleotide-binding</keyword>
<evidence type="ECO:0000256" key="2">
    <source>
        <dbReference type="ARBA" id="ARBA00014898"/>
    </source>
</evidence>
<keyword evidence="4" id="KW-0690">Ribosome biogenesis</keyword>
<evidence type="ECO:0000256" key="8">
    <source>
        <dbReference type="ARBA" id="ARBA00023134"/>
    </source>
</evidence>
<feature type="domain" description="G" evidence="13">
    <location>
        <begin position="123"/>
        <end position="209"/>
    </location>
</feature>
<dbReference type="GO" id="GO:0005737">
    <property type="term" value="C:cytoplasm"/>
    <property type="evidence" value="ECO:0007669"/>
    <property type="project" value="UniProtKB-SubCell"/>
</dbReference>
<dbReference type="InterPro" id="IPR016478">
    <property type="entry name" value="GTPase_MTG1"/>
</dbReference>
<evidence type="ECO:0000256" key="7">
    <source>
        <dbReference type="ARBA" id="ARBA00022884"/>
    </source>
</evidence>
<sequence>MTIQWYPGHMAKAKREVQEKLKLVDIVIELVDARAPYSTQNPMLQELIDEKKKVIVLMKDDLADPQQTKKWIDRFKAEGNHALSMDVNQGKHIKALVEEVKTIGQNINKRREEKGINPRAIRAMVIGIPNVGKSTLINRLANKKTLETGDKPGVTKKQKWIKVHGQLELLDTPGILWPKFEDQDVGYKVAAIGSIKDQLVHLDDLSIFVLKYFKEKYPNQLKERFPIDWDSEVVEWFDQIGKQRGCLMGGGMVDYEKTAEIIIQDLRSGKLGPFTLDHPIEIN</sequence>
<dbReference type="PRINTS" id="PR00326">
    <property type="entry name" value="GTP1OBG"/>
</dbReference>
<dbReference type="SUPFAM" id="SSF52540">
    <property type="entry name" value="P-loop containing nucleoside triphosphate hydrolases"/>
    <property type="match status" value="1"/>
</dbReference>
<evidence type="ECO:0000313" key="14">
    <source>
        <dbReference type="EMBL" id="PKR78603.1"/>
    </source>
</evidence>
<dbReference type="PANTHER" id="PTHR45782">
    <property type="entry name" value="MITOCHONDRIAL RIBOSOME-ASSOCIATED GTPASE 1"/>
    <property type="match status" value="1"/>
</dbReference>